<evidence type="ECO:0000256" key="1">
    <source>
        <dbReference type="SAM" id="MobiDB-lite"/>
    </source>
</evidence>
<reference evidence="2 3" key="1">
    <citation type="journal article" date="2021" name="Sci. Rep.">
        <title>Genome sequencing of the multicellular alga Astrephomene provides insights into convergent evolution of germ-soma differentiation.</title>
        <authorList>
            <person name="Yamashita S."/>
            <person name="Yamamoto K."/>
            <person name="Matsuzaki R."/>
            <person name="Suzuki S."/>
            <person name="Yamaguchi H."/>
            <person name="Hirooka S."/>
            <person name="Minakuchi Y."/>
            <person name="Miyagishima S."/>
            <person name="Kawachi M."/>
            <person name="Toyoda A."/>
            <person name="Nozaki H."/>
        </authorList>
    </citation>
    <scope>NUCLEOTIDE SEQUENCE [LARGE SCALE GENOMIC DNA]</scope>
    <source>
        <strain evidence="2 3">NIES-4017</strain>
    </source>
</reference>
<feature type="region of interest" description="Disordered" evidence="1">
    <location>
        <begin position="118"/>
        <end position="221"/>
    </location>
</feature>
<keyword evidence="3" id="KW-1185">Reference proteome</keyword>
<dbReference type="EMBL" id="BMAR01000003">
    <property type="protein sequence ID" value="GFR42182.1"/>
    <property type="molecule type" value="Genomic_DNA"/>
</dbReference>
<evidence type="ECO:0000313" key="2">
    <source>
        <dbReference type="EMBL" id="GFR42182.1"/>
    </source>
</evidence>
<evidence type="ECO:0000313" key="3">
    <source>
        <dbReference type="Proteomes" id="UP001054857"/>
    </source>
</evidence>
<feature type="compositionally biased region" description="Low complexity" evidence="1">
    <location>
        <begin position="205"/>
        <end position="221"/>
    </location>
</feature>
<gene>
    <name evidence="2" type="ORF">Agub_g2903</name>
</gene>
<protein>
    <submittedName>
        <fullName evidence="2">Uncharacterized protein</fullName>
    </submittedName>
</protein>
<sequence>MDAHLTSKTPWPRLRESNVLLHADGSLSCSICTRNYKSNSIYKHVCLGGNLASSSFDEAAVSSDRVSNSDYVFCLEHYGEHSAARLLQLQHQQAKAKVPMQLRGDRRTTLSQVLGVQLEPDSQGNAGSPMQLGGQTPRNMELGSPYLAVSTSSNGQQASSMSGGSPSTAGRASGYSPSAEGSPLLGDRAGGSGSGGSGSGGRNGSGESRAAAAQAPAATQA</sequence>
<feature type="compositionally biased region" description="Polar residues" evidence="1">
    <location>
        <begin position="118"/>
        <end position="138"/>
    </location>
</feature>
<dbReference type="AlphaFoldDB" id="A0AAD3DK20"/>
<proteinExistence type="predicted"/>
<comment type="caution">
    <text evidence="2">The sequence shown here is derived from an EMBL/GenBank/DDBJ whole genome shotgun (WGS) entry which is preliminary data.</text>
</comment>
<organism evidence="2 3">
    <name type="scientific">Astrephomene gubernaculifera</name>
    <dbReference type="NCBI Taxonomy" id="47775"/>
    <lineage>
        <taxon>Eukaryota</taxon>
        <taxon>Viridiplantae</taxon>
        <taxon>Chlorophyta</taxon>
        <taxon>core chlorophytes</taxon>
        <taxon>Chlorophyceae</taxon>
        <taxon>CS clade</taxon>
        <taxon>Chlamydomonadales</taxon>
        <taxon>Astrephomenaceae</taxon>
        <taxon>Astrephomene</taxon>
    </lineage>
</organism>
<feature type="compositionally biased region" description="Gly residues" evidence="1">
    <location>
        <begin position="188"/>
        <end position="204"/>
    </location>
</feature>
<accession>A0AAD3DK20</accession>
<dbReference type="Proteomes" id="UP001054857">
    <property type="component" value="Unassembled WGS sequence"/>
</dbReference>
<feature type="compositionally biased region" description="Polar residues" evidence="1">
    <location>
        <begin position="149"/>
        <end position="170"/>
    </location>
</feature>
<name>A0AAD3DK20_9CHLO</name>